<accession>A0A0C3CLI3</accession>
<reference evidence="2" key="2">
    <citation type="submission" date="2015-01" db="EMBL/GenBank/DDBJ databases">
        <title>Evolutionary Origins and Diversification of the Mycorrhizal Mutualists.</title>
        <authorList>
            <consortium name="DOE Joint Genome Institute"/>
            <consortium name="Mycorrhizal Genomics Consortium"/>
            <person name="Kohler A."/>
            <person name="Kuo A."/>
            <person name="Nagy L.G."/>
            <person name="Floudas D."/>
            <person name="Copeland A."/>
            <person name="Barry K.W."/>
            <person name="Cichocki N."/>
            <person name="Veneault-Fourrey C."/>
            <person name="LaButti K."/>
            <person name="Lindquist E.A."/>
            <person name="Lipzen A."/>
            <person name="Lundell T."/>
            <person name="Morin E."/>
            <person name="Murat C."/>
            <person name="Riley R."/>
            <person name="Ohm R."/>
            <person name="Sun H."/>
            <person name="Tunlid A."/>
            <person name="Henrissat B."/>
            <person name="Grigoriev I.V."/>
            <person name="Hibbett D.S."/>
            <person name="Martin F."/>
        </authorList>
    </citation>
    <scope>NUCLEOTIDE SEQUENCE [LARGE SCALE GENOMIC DNA]</scope>
    <source>
        <strain evidence="2">F 1598</strain>
    </source>
</reference>
<dbReference type="AlphaFoldDB" id="A0A0C3CLI3"/>
<keyword evidence="2" id="KW-1185">Reference proteome</keyword>
<evidence type="ECO:0000313" key="1">
    <source>
        <dbReference type="EMBL" id="KIM90532.1"/>
    </source>
</evidence>
<proteinExistence type="predicted"/>
<organism evidence="1 2">
    <name type="scientific">Piloderma croceum (strain F 1598)</name>
    <dbReference type="NCBI Taxonomy" id="765440"/>
    <lineage>
        <taxon>Eukaryota</taxon>
        <taxon>Fungi</taxon>
        <taxon>Dikarya</taxon>
        <taxon>Basidiomycota</taxon>
        <taxon>Agaricomycotina</taxon>
        <taxon>Agaricomycetes</taxon>
        <taxon>Agaricomycetidae</taxon>
        <taxon>Atheliales</taxon>
        <taxon>Atheliaceae</taxon>
        <taxon>Piloderma</taxon>
    </lineage>
</organism>
<name>A0A0C3CLI3_PILCF</name>
<gene>
    <name evidence="1" type="ORF">PILCRDRAFT_812284</name>
</gene>
<dbReference type="EMBL" id="KN832973">
    <property type="protein sequence ID" value="KIM90532.1"/>
    <property type="molecule type" value="Genomic_DNA"/>
</dbReference>
<dbReference type="InParanoid" id="A0A0C3CLI3"/>
<evidence type="ECO:0000313" key="2">
    <source>
        <dbReference type="Proteomes" id="UP000054166"/>
    </source>
</evidence>
<reference evidence="1 2" key="1">
    <citation type="submission" date="2014-04" db="EMBL/GenBank/DDBJ databases">
        <authorList>
            <consortium name="DOE Joint Genome Institute"/>
            <person name="Kuo A."/>
            <person name="Tarkka M."/>
            <person name="Buscot F."/>
            <person name="Kohler A."/>
            <person name="Nagy L.G."/>
            <person name="Floudas D."/>
            <person name="Copeland A."/>
            <person name="Barry K.W."/>
            <person name="Cichocki N."/>
            <person name="Veneault-Fourrey C."/>
            <person name="LaButti K."/>
            <person name="Lindquist E.A."/>
            <person name="Lipzen A."/>
            <person name="Lundell T."/>
            <person name="Morin E."/>
            <person name="Murat C."/>
            <person name="Sun H."/>
            <person name="Tunlid A."/>
            <person name="Henrissat B."/>
            <person name="Grigoriev I.V."/>
            <person name="Hibbett D.S."/>
            <person name="Martin F."/>
            <person name="Nordberg H.P."/>
            <person name="Cantor M.N."/>
            <person name="Hua S.X."/>
        </authorList>
    </citation>
    <scope>NUCLEOTIDE SEQUENCE [LARGE SCALE GENOMIC DNA]</scope>
    <source>
        <strain evidence="1 2">F 1598</strain>
    </source>
</reference>
<dbReference type="Proteomes" id="UP000054166">
    <property type="component" value="Unassembled WGS sequence"/>
</dbReference>
<sequence>MAFCSFRSTAGERREFGRVRAKSQRVMYGTPHTTTHLHPACREGRQEEGSCKVASWIPEALVSRAAAASVPLSEFSVPHVRSLTM</sequence>
<protein>
    <submittedName>
        <fullName evidence="1">Uncharacterized protein</fullName>
    </submittedName>
</protein>
<dbReference type="HOGENOM" id="CLU_2513429_0_0_1"/>